<dbReference type="PANTHER" id="PTHR18866:SF33">
    <property type="entry name" value="METHYLCROTONOYL-COA CARBOXYLASE SUBUNIT ALPHA, MITOCHONDRIAL-RELATED"/>
    <property type="match status" value="1"/>
</dbReference>
<dbReference type="GO" id="GO:0004485">
    <property type="term" value="F:methylcrotonoyl-CoA carboxylase activity"/>
    <property type="evidence" value="ECO:0007669"/>
    <property type="project" value="UniProtKB-EC"/>
</dbReference>
<dbReference type="CDD" id="cd06850">
    <property type="entry name" value="biotinyl_domain"/>
    <property type="match status" value="1"/>
</dbReference>
<name>A0A0D2NS07_9CHLO</name>
<dbReference type="Proteomes" id="UP000054498">
    <property type="component" value="Unassembled WGS sequence"/>
</dbReference>
<dbReference type="Gene3D" id="3.30.700.40">
    <property type="match status" value="1"/>
</dbReference>
<evidence type="ECO:0000256" key="6">
    <source>
        <dbReference type="PROSITE-ProRule" id="PRU00409"/>
    </source>
</evidence>
<dbReference type="Pfam" id="PF02785">
    <property type="entry name" value="Biotin_carb_C"/>
    <property type="match status" value="1"/>
</dbReference>
<organism evidence="10 11">
    <name type="scientific">Monoraphidium neglectum</name>
    <dbReference type="NCBI Taxonomy" id="145388"/>
    <lineage>
        <taxon>Eukaryota</taxon>
        <taxon>Viridiplantae</taxon>
        <taxon>Chlorophyta</taxon>
        <taxon>core chlorophytes</taxon>
        <taxon>Chlorophyceae</taxon>
        <taxon>CS clade</taxon>
        <taxon>Sphaeropleales</taxon>
        <taxon>Selenastraceae</taxon>
        <taxon>Monoraphidium</taxon>
    </lineage>
</organism>
<proteinExistence type="predicted"/>
<dbReference type="PROSITE" id="PS50975">
    <property type="entry name" value="ATP_GRASP"/>
    <property type="match status" value="1"/>
</dbReference>
<dbReference type="SUPFAM" id="SSF56059">
    <property type="entry name" value="Glutathione synthetase ATP-binding domain-like"/>
    <property type="match status" value="1"/>
</dbReference>
<sequence>MRVAANRGEIACRVLSSARRLGIPTVAIFSEADRHARHVALADEAYCVGPAAARESYLDAGAVLGAARRAGADAIHPGYGFLSENAAFAEACEESGVKFVGPPAAAIRSMGDKAEAKAVMAAAGVPVVPGYHGEEQAEERLIREAEAVGFPLLVKAVSGGGGKGMKLARSRGELGAAVASARREAMAAFNDDRLLLERFITRPRHVEVQVMADLHGGAVYLFDRDCSVQRRHQKVLEEAPAPGLAPEVHTHLGEAAVRAARAVGYVSAGTVEFIFDCDSGEFFFMEMNTRLQAGLEGVEHPVTEAVAGLDLVELQLRVAAGEKLPVRQQQLAAPLGHSLEARLYAESPSRGFLPGGGRVRRWRVPPGSGAFSHLDAVRVDSGVAEGDEVGTHYDPMIAKVVVKADDRASALVAGLPTNLAFLQRVAAHPAFARLELDTGFIERYQSELLAAEAPSPDVAALAVVARCKLQAARAASAASAAAHACPAAASGPWAIPDAKRLWLPHAKRLEMEAGEAGAAARGLRVDVAYLPGGDFEVRGCGGAHDAPLLLQHVTLNPDHPAPNNGAAGFGAVAASGVFGGARVMQDGSAAARVSAQVGGRRLEADALLYPHLEEEVLVIWAGGHSYEFRWPVPQWSKDAAVGATTGAVKTPMPGKLIKLLVAEGEAVTAGQPLLVLESMKMETTLPSPRAGVVRGAGALHAGAQILEGQVLLRVVANGEGEEGGGGGGAVA</sequence>
<dbReference type="InterPro" id="IPR005481">
    <property type="entry name" value="BC-like_N"/>
</dbReference>
<keyword evidence="5" id="KW-0092">Biotin</keyword>
<keyword evidence="11" id="KW-1185">Reference proteome</keyword>
<dbReference type="SUPFAM" id="SSF51246">
    <property type="entry name" value="Rudiment single hybrid motif"/>
    <property type="match status" value="1"/>
</dbReference>
<dbReference type="FunFam" id="3.30.470.20:FF:000028">
    <property type="entry name" value="Methylcrotonoyl-CoA carboxylase subunit alpha, mitochondrial"/>
    <property type="match status" value="1"/>
</dbReference>
<dbReference type="InterPro" id="IPR016185">
    <property type="entry name" value="PreATP-grasp_dom_sf"/>
</dbReference>
<dbReference type="GeneID" id="25727005"/>
<keyword evidence="4 6" id="KW-0067">ATP-binding</keyword>
<dbReference type="SUPFAM" id="SSF52440">
    <property type="entry name" value="PreATP-grasp domain"/>
    <property type="match status" value="1"/>
</dbReference>
<gene>
    <name evidence="10" type="ORF">MNEG_0887</name>
</gene>
<dbReference type="InterPro" id="IPR005479">
    <property type="entry name" value="CPAse_ATP-bd"/>
</dbReference>
<accession>A0A0D2NS07</accession>
<evidence type="ECO:0000259" key="9">
    <source>
        <dbReference type="PROSITE" id="PS50979"/>
    </source>
</evidence>
<dbReference type="STRING" id="145388.A0A0D2NS07"/>
<dbReference type="SUPFAM" id="SSF51230">
    <property type="entry name" value="Single hybrid motif"/>
    <property type="match status" value="1"/>
</dbReference>
<dbReference type="PROSITE" id="PS00867">
    <property type="entry name" value="CPSASE_2"/>
    <property type="match status" value="1"/>
</dbReference>
<evidence type="ECO:0000256" key="5">
    <source>
        <dbReference type="ARBA" id="ARBA00023267"/>
    </source>
</evidence>
<dbReference type="InterPro" id="IPR011053">
    <property type="entry name" value="Single_hybrid_motif"/>
</dbReference>
<dbReference type="Pfam" id="PF02786">
    <property type="entry name" value="CPSase_L_D2"/>
    <property type="match status" value="1"/>
</dbReference>
<dbReference type="GO" id="GO:0005739">
    <property type="term" value="C:mitochondrion"/>
    <property type="evidence" value="ECO:0007669"/>
    <property type="project" value="TreeGrafter"/>
</dbReference>
<dbReference type="InterPro" id="IPR005482">
    <property type="entry name" value="Biotin_COase_C"/>
</dbReference>
<dbReference type="Gene3D" id="3.40.50.20">
    <property type="match status" value="1"/>
</dbReference>
<protein>
    <submittedName>
        <fullName evidence="10">3-methylcrotonyl-CoA carboxylase alpha subunit</fullName>
        <ecNumber evidence="10">6.4.1.4</ecNumber>
    </submittedName>
</protein>
<feature type="domain" description="Lipoyl-binding" evidence="7">
    <location>
        <begin position="638"/>
        <end position="715"/>
    </location>
</feature>
<dbReference type="FunFam" id="3.40.50.20:FF:000010">
    <property type="entry name" value="Propionyl-CoA carboxylase subunit alpha"/>
    <property type="match status" value="1"/>
</dbReference>
<evidence type="ECO:0000313" key="11">
    <source>
        <dbReference type="Proteomes" id="UP000054498"/>
    </source>
</evidence>
<dbReference type="GO" id="GO:0005524">
    <property type="term" value="F:ATP binding"/>
    <property type="evidence" value="ECO:0007669"/>
    <property type="project" value="UniProtKB-UniRule"/>
</dbReference>
<keyword evidence="3 6" id="KW-0547">Nucleotide-binding</keyword>
<feature type="domain" description="ATP-grasp" evidence="8">
    <location>
        <begin position="117"/>
        <end position="320"/>
    </location>
</feature>
<evidence type="ECO:0000259" key="7">
    <source>
        <dbReference type="PROSITE" id="PS50968"/>
    </source>
</evidence>
<dbReference type="InterPro" id="IPR011761">
    <property type="entry name" value="ATP-grasp"/>
</dbReference>
<dbReference type="OrthoDB" id="196847at2759"/>
<dbReference type="GO" id="GO:0046872">
    <property type="term" value="F:metal ion binding"/>
    <property type="evidence" value="ECO:0007669"/>
    <property type="project" value="InterPro"/>
</dbReference>
<dbReference type="InterPro" id="IPR011054">
    <property type="entry name" value="Rudment_hybrid_motif"/>
</dbReference>
<evidence type="ECO:0000259" key="8">
    <source>
        <dbReference type="PROSITE" id="PS50975"/>
    </source>
</evidence>
<evidence type="ECO:0000256" key="3">
    <source>
        <dbReference type="ARBA" id="ARBA00022741"/>
    </source>
</evidence>
<evidence type="ECO:0000313" key="10">
    <source>
        <dbReference type="EMBL" id="KIZ07066.1"/>
    </source>
</evidence>
<reference evidence="10 11" key="1">
    <citation type="journal article" date="2013" name="BMC Genomics">
        <title>Reconstruction of the lipid metabolism for the microalga Monoraphidium neglectum from its genome sequence reveals characteristics suitable for biofuel production.</title>
        <authorList>
            <person name="Bogen C."/>
            <person name="Al-Dilaimi A."/>
            <person name="Albersmeier A."/>
            <person name="Wichmann J."/>
            <person name="Grundmann M."/>
            <person name="Rupp O."/>
            <person name="Lauersen K.J."/>
            <person name="Blifernez-Klassen O."/>
            <person name="Kalinowski J."/>
            <person name="Goesmann A."/>
            <person name="Mussgnug J.H."/>
            <person name="Kruse O."/>
        </authorList>
    </citation>
    <scope>NUCLEOTIDE SEQUENCE [LARGE SCALE GENOMIC DNA]</scope>
    <source>
        <strain evidence="10 11">SAG 48.87</strain>
    </source>
</reference>
<keyword evidence="2 10" id="KW-0436">Ligase</keyword>
<dbReference type="KEGG" id="mng:MNEG_0887"/>
<evidence type="ECO:0000256" key="4">
    <source>
        <dbReference type="ARBA" id="ARBA00022840"/>
    </source>
</evidence>
<dbReference type="RefSeq" id="XP_013906085.1">
    <property type="nucleotide sequence ID" value="XM_014050631.1"/>
</dbReference>
<dbReference type="InterPro" id="IPR011764">
    <property type="entry name" value="Biotin_carboxylation_dom"/>
</dbReference>
<comment type="cofactor">
    <cofactor evidence="1">
        <name>biotin</name>
        <dbReference type="ChEBI" id="CHEBI:57586"/>
    </cofactor>
</comment>
<dbReference type="Gene3D" id="2.40.50.100">
    <property type="match status" value="1"/>
</dbReference>
<feature type="domain" description="Biotin carboxylation" evidence="9">
    <location>
        <begin position="1"/>
        <end position="446"/>
    </location>
</feature>
<evidence type="ECO:0000256" key="1">
    <source>
        <dbReference type="ARBA" id="ARBA00001953"/>
    </source>
</evidence>
<dbReference type="PANTHER" id="PTHR18866">
    <property type="entry name" value="CARBOXYLASE:PYRUVATE/ACETYL-COA/PROPIONYL-COA CARBOXYLASE"/>
    <property type="match status" value="1"/>
</dbReference>
<dbReference type="EC" id="6.4.1.4" evidence="10"/>
<dbReference type="InterPro" id="IPR013815">
    <property type="entry name" value="ATP_grasp_subdomain_1"/>
</dbReference>
<dbReference type="Gene3D" id="3.30.470.20">
    <property type="entry name" value="ATP-grasp fold, B domain"/>
    <property type="match status" value="1"/>
</dbReference>
<dbReference type="PROSITE" id="PS50968">
    <property type="entry name" value="BIOTINYL_LIPOYL"/>
    <property type="match status" value="1"/>
</dbReference>
<dbReference type="SMART" id="SM00878">
    <property type="entry name" value="Biotin_carb_C"/>
    <property type="match status" value="1"/>
</dbReference>
<dbReference type="EMBL" id="KK100299">
    <property type="protein sequence ID" value="KIZ07066.1"/>
    <property type="molecule type" value="Genomic_DNA"/>
</dbReference>
<dbReference type="InterPro" id="IPR050856">
    <property type="entry name" value="Biotin_carboxylase_complex"/>
</dbReference>
<dbReference type="Gene3D" id="3.30.1490.20">
    <property type="entry name" value="ATP-grasp fold, A domain"/>
    <property type="match status" value="1"/>
</dbReference>
<dbReference type="InterPro" id="IPR000089">
    <property type="entry name" value="Biotin_lipoyl"/>
</dbReference>
<dbReference type="AlphaFoldDB" id="A0A0D2NS07"/>
<dbReference type="Pfam" id="PF00364">
    <property type="entry name" value="Biotin_lipoyl"/>
    <property type="match status" value="1"/>
</dbReference>
<dbReference type="Pfam" id="PF00289">
    <property type="entry name" value="Biotin_carb_N"/>
    <property type="match status" value="1"/>
</dbReference>
<dbReference type="PROSITE" id="PS50979">
    <property type="entry name" value="BC"/>
    <property type="match status" value="1"/>
</dbReference>
<evidence type="ECO:0000256" key="2">
    <source>
        <dbReference type="ARBA" id="ARBA00022598"/>
    </source>
</evidence>